<keyword evidence="3 4" id="KW-0694">RNA-binding</keyword>
<evidence type="ECO:0000259" key="5">
    <source>
        <dbReference type="Pfam" id="PF01743"/>
    </source>
</evidence>
<dbReference type="InterPro" id="IPR043519">
    <property type="entry name" value="NT_sf"/>
</dbReference>
<gene>
    <name evidence="6" type="ORF">BCR35DRAFT_299338</name>
</gene>
<dbReference type="Proteomes" id="UP000193467">
    <property type="component" value="Unassembled WGS sequence"/>
</dbReference>
<dbReference type="SUPFAM" id="SSF81891">
    <property type="entry name" value="Poly A polymerase C-terminal region-like"/>
    <property type="match status" value="1"/>
</dbReference>
<dbReference type="GO" id="GO:0052929">
    <property type="term" value="F:ATP:3'-cytidine-cytidine-tRNA adenylyltransferase activity"/>
    <property type="evidence" value="ECO:0007669"/>
    <property type="project" value="TreeGrafter"/>
</dbReference>
<dbReference type="InterPro" id="IPR002646">
    <property type="entry name" value="PolA_pol_head_dom"/>
</dbReference>
<proteinExistence type="inferred from homology"/>
<evidence type="ECO:0000256" key="3">
    <source>
        <dbReference type="ARBA" id="ARBA00022884"/>
    </source>
</evidence>
<dbReference type="GO" id="GO:0001680">
    <property type="term" value="P:tRNA 3'-terminal CCA addition"/>
    <property type="evidence" value="ECO:0007669"/>
    <property type="project" value="TreeGrafter"/>
</dbReference>
<organism evidence="6 7">
    <name type="scientific">Leucosporidium creatinivorum</name>
    <dbReference type="NCBI Taxonomy" id="106004"/>
    <lineage>
        <taxon>Eukaryota</taxon>
        <taxon>Fungi</taxon>
        <taxon>Dikarya</taxon>
        <taxon>Basidiomycota</taxon>
        <taxon>Pucciniomycotina</taxon>
        <taxon>Microbotryomycetes</taxon>
        <taxon>Leucosporidiales</taxon>
        <taxon>Leucosporidium</taxon>
    </lineage>
</organism>
<keyword evidence="7" id="KW-1185">Reference proteome</keyword>
<name>A0A1Y2G1I2_9BASI</name>
<keyword evidence="2 4" id="KW-0808">Transferase</keyword>
<dbReference type="CDD" id="cd05398">
    <property type="entry name" value="NT_ClassII-CCAase"/>
    <property type="match status" value="1"/>
</dbReference>
<dbReference type="SUPFAM" id="SSF81301">
    <property type="entry name" value="Nucleotidyltransferase"/>
    <property type="match status" value="1"/>
</dbReference>
<dbReference type="PANTHER" id="PTHR13734:SF5">
    <property type="entry name" value="CCA TRNA NUCLEOTIDYLTRANSFERASE, MITOCHONDRIAL"/>
    <property type="match status" value="1"/>
</dbReference>
<evidence type="ECO:0000256" key="4">
    <source>
        <dbReference type="RuleBase" id="RU003953"/>
    </source>
</evidence>
<feature type="domain" description="Poly A polymerase head" evidence="5">
    <location>
        <begin position="94"/>
        <end position="231"/>
    </location>
</feature>
<dbReference type="AlphaFoldDB" id="A0A1Y2G1I2"/>
<evidence type="ECO:0000313" key="7">
    <source>
        <dbReference type="Proteomes" id="UP000193467"/>
    </source>
</evidence>
<dbReference type="OrthoDB" id="445712at2759"/>
<accession>A0A1Y2G1I2</accession>
<evidence type="ECO:0000313" key="6">
    <source>
        <dbReference type="EMBL" id="ORY90769.1"/>
    </source>
</evidence>
<protein>
    <recommendedName>
        <fullName evidence="5">Poly A polymerase head domain-containing protein</fullName>
    </recommendedName>
</protein>
<dbReference type="Pfam" id="PF01743">
    <property type="entry name" value="PolyA_pol"/>
    <property type="match status" value="1"/>
</dbReference>
<dbReference type="Gene3D" id="1.10.3090.10">
    <property type="entry name" value="cca-adding enzyme, domain 2"/>
    <property type="match status" value="1"/>
</dbReference>
<reference evidence="6 7" key="1">
    <citation type="submission" date="2016-07" db="EMBL/GenBank/DDBJ databases">
        <title>Pervasive Adenine N6-methylation of Active Genes in Fungi.</title>
        <authorList>
            <consortium name="DOE Joint Genome Institute"/>
            <person name="Mondo S.J."/>
            <person name="Dannebaum R.O."/>
            <person name="Kuo R.C."/>
            <person name="Labutti K."/>
            <person name="Haridas S."/>
            <person name="Kuo A."/>
            <person name="Salamov A."/>
            <person name="Ahrendt S.R."/>
            <person name="Lipzen A."/>
            <person name="Sullivan W."/>
            <person name="Andreopoulos W.B."/>
            <person name="Clum A."/>
            <person name="Lindquist E."/>
            <person name="Daum C."/>
            <person name="Ramamoorthy G.K."/>
            <person name="Gryganskyi A."/>
            <person name="Culley D."/>
            <person name="Magnuson J.K."/>
            <person name="James T.Y."/>
            <person name="O'Malley M.A."/>
            <person name="Stajich J.E."/>
            <person name="Spatafora J.W."/>
            <person name="Visel A."/>
            <person name="Grigoriev I.V."/>
        </authorList>
    </citation>
    <scope>NUCLEOTIDE SEQUENCE [LARGE SCALE GENOMIC DNA]</scope>
    <source>
        <strain evidence="6 7">62-1032</strain>
    </source>
</reference>
<comment type="similarity">
    <text evidence="1 4">Belongs to the tRNA nucleotidyltransferase/poly(A) polymerase family.</text>
</comment>
<dbReference type="Gene3D" id="3.30.460.10">
    <property type="entry name" value="Beta Polymerase, domain 2"/>
    <property type="match status" value="1"/>
</dbReference>
<evidence type="ECO:0000256" key="1">
    <source>
        <dbReference type="ARBA" id="ARBA00007265"/>
    </source>
</evidence>
<dbReference type="STRING" id="106004.A0A1Y2G1I2"/>
<dbReference type="GO" id="GO:0052927">
    <property type="term" value="F:CC tRNA cytidylyltransferase activity"/>
    <property type="evidence" value="ECO:0007669"/>
    <property type="project" value="TreeGrafter"/>
</dbReference>
<evidence type="ECO:0000256" key="2">
    <source>
        <dbReference type="ARBA" id="ARBA00022679"/>
    </source>
</evidence>
<dbReference type="EMBL" id="MCGR01000003">
    <property type="protein sequence ID" value="ORY90769.1"/>
    <property type="molecule type" value="Genomic_DNA"/>
</dbReference>
<sequence length="636" mass="71088">MLPGLLLLRQTTALLPRHFLARSAPRSPFLRRSYAMASSLPTISLNPNEQKLATLLVECADWVDQHPEEVDKLRLKDEEGNWIGGLRGSEKVELRIAGGWVRDKLLGRESDDIDVSTSPDPITGLKFAMLFERYLDTVGHREFMGKLTKIEAKPEQSKHLETATAMVCDLSVDWVQQRGQEVYTEGSRIPTVAFGSPVEDAERRDLTINALFYNLRTGQIEDQTGKGLADLGLVPGQQKRIRTPLEPFRTFHDDPLRVVRAVRFAARFGKEFVLNEDLVEAIEREEIRAALRDPKKISRERVGIELEKMLLGRDPLYAMELIDRLKLHPLVFLYDPSQVTSASDPSSPPAPPNHSTSLLAAQVVSDLLHSSASALHPLLQFTVVPLPESSDAHLEPYPSATALNEVYPTTIKRFYLSSGLLPLRDLEVVEKKKTVWVGEKVVRDGIKGPTADWVWVRKAREAHMLLSGGVQKFAGEGAVERESDRAEMGLLLRNPSVHDMLHSRWNVSLFWSLVVDIVDAGADRARAEALIAAYNRFVDRVLGYRLETLAFNAPLLDGKQINELLPSTKGSPAMASIIALVVEFQLAHPAAGPDDCRAWLTSEENLKQVEALLSKFVKKPYVKKKGGQQQQQQPKE</sequence>
<dbReference type="GO" id="GO:0003723">
    <property type="term" value="F:RNA binding"/>
    <property type="evidence" value="ECO:0007669"/>
    <property type="project" value="UniProtKB-KW"/>
</dbReference>
<dbReference type="InParanoid" id="A0A1Y2G1I2"/>
<dbReference type="FunCoup" id="A0A1Y2G1I2">
    <property type="interactions" value="612"/>
</dbReference>
<comment type="caution">
    <text evidence="6">The sequence shown here is derived from an EMBL/GenBank/DDBJ whole genome shotgun (WGS) entry which is preliminary data.</text>
</comment>
<dbReference type="PANTHER" id="PTHR13734">
    <property type="entry name" value="TRNA-NUCLEOTIDYLTRANSFERASE"/>
    <property type="match status" value="1"/>
</dbReference>